<dbReference type="Proteomes" id="UP000749646">
    <property type="component" value="Unassembled WGS sequence"/>
</dbReference>
<comment type="caution">
    <text evidence="3">The sequence shown here is derived from an EMBL/GenBank/DDBJ whole genome shotgun (WGS) entry which is preliminary data.</text>
</comment>
<keyword evidence="4" id="KW-1185">Reference proteome</keyword>
<dbReference type="SUPFAM" id="SSF81383">
    <property type="entry name" value="F-box domain"/>
    <property type="match status" value="1"/>
</dbReference>
<accession>A0A9P6IG76</accession>
<gene>
    <name evidence="3" type="ORF">BGZ65_000155</name>
</gene>
<evidence type="ECO:0000259" key="2">
    <source>
        <dbReference type="Pfam" id="PF12937"/>
    </source>
</evidence>
<feature type="non-terminal residue" evidence="3">
    <location>
        <position position="131"/>
    </location>
</feature>
<evidence type="ECO:0000313" key="4">
    <source>
        <dbReference type="Proteomes" id="UP000749646"/>
    </source>
</evidence>
<dbReference type="AlphaFoldDB" id="A0A9P6IG76"/>
<reference evidence="3" key="1">
    <citation type="journal article" date="2020" name="Fungal Divers.">
        <title>Resolving the Mortierellaceae phylogeny through synthesis of multi-gene phylogenetics and phylogenomics.</title>
        <authorList>
            <person name="Vandepol N."/>
            <person name="Liber J."/>
            <person name="Desiro A."/>
            <person name="Na H."/>
            <person name="Kennedy M."/>
            <person name="Barry K."/>
            <person name="Grigoriev I.V."/>
            <person name="Miller A.N."/>
            <person name="O'Donnell K."/>
            <person name="Stajich J.E."/>
            <person name="Bonito G."/>
        </authorList>
    </citation>
    <scope>NUCLEOTIDE SEQUENCE</scope>
    <source>
        <strain evidence="3">MES-2147</strain>
    </source>
</reference>
<name>A0A9P6IG76_9FUNG</name>
<organism evidence="3 4">
    <name type="scientific">Modicella reniformis</name>
    <dbReference type="NCBI Taxonomy" id="1440133"/>
    <lineage>
        <taxon>Eukaryota</taxon>
        <taxon>Fungi</taxon>
        <taxon>Fungi incertae sedis</taxon>
        <taxon>Mucoromycota</taxon>
        <taxon>Mortierellomycotina</taxon>
        <taxon>Mortierellomycetes</taxon>
        <taxon>Mortierellales</taxon>
        <taxon>Mortierellaceae</taxon>
        <taxon>Modicella</taxon>
    </lineage>
</organism>
<protein>
    <recommendedName>
        <fullName evidence="2">F-box domain-containing protein</fullName>
    </recommendedName>
</protein>
<feature type="domain" description="F-box" evidence="2">
    <location>
        <begin position="11"/>
        <end position="42"/>
    </location>
</feature>
<feature type="region of interest" description="Disordered" evidence="1">
    <location>
        <begin position="106"/>
        <end position="131"/>
    </location>
</feature>
<evidence type="ECO:0000256" key="1">
    <source>
        <dbReference type="SAM" id="MobiDB-lite"/>
    </source>
</evidence>
<evidence type="ECO:0000313" key="3">
    <source>
        <dbReference type="EMBL" id="KAF9916724.1"/>
    </source>
</evidence>
<dbReference type="InterPro" id="IPR036047">
    <property type="entry name" value="F-box-like_dom_sf"/>
</dbReference>
<proteinExistence type="predicted"/>
<feature type="compositionally biased region" description="Polar residues" evidence="1">
    <location>
        <begin position="113"/>
        <end position="131"/>
    </location>
</feature>
<dbReference type="EMBL" id="JAAAHW010011914">
    <property type="protein sequence ID" value="KAF9916724.1"/>
    <property type="molecule type" value="Genomic_DNA"/>
</dbReference>
<sequence length="131" mass="15165">MFDLPELDDVIYQQLRRHDLAQCARVNKKWNRVVSPYLWSDITELGFLGDRRKNFRRMMIIFSSNNATSYKRITTPWSNMCKKDYLLWKSTVLGFSGYPDPGALQSILHSPEETGNTRIDPTSPTNAVHPS</sequence>
<dbReference type="InterPro" id="IPR001810">
    <property type="entry name" value="F-box_dom"/>
</dbReference>
<dbReference type="Pfam" id="PF12937">
    <property type="entry name" value="F-box-like"/>
    <property type="match status" value="1"/>
</dbReference>
<dbReference type="OrthoDB" id="2401297at2759"/>